<dbReference type="InterPro" id="IPR011701">
    <property type="entry name" value="MFS"/>
</dbReference>
<feature type="transmembrane region" description="Helical" evidence="6">
    <location>
        <begin position="108"/>
        <end position="130"/>
    </location>
</feature>
<keyword evidence="4 6" id="KW-1133">Transmembrane helix</keyword>
<dbReference type="HOGENOM" id="CLU_054369_0_0_14"/>
<feature type="transmembrane region" description="Helical" evidence="6">
    <location>
        <begin position="299"/>
        <end position="319"/>
    </location>
</feature>
<feature type="transmembrane region" description="Helical" evidence="6">
    <location>
        <begin position="325"/>
        <end position="347"/>
    </location>
</feature>
<sequence>MSKFKINNLKYTSSLTLSLIGSEAFKLGSSIFIFKFTGNLWLVTFLYLLLQLPSVLVYLFSSKIVKKVKSDKLILLICDLLSFAILIPPLITFIILNKDDSNNDLKTTLSIILITFSTLLGFIHSFRFIFLKNIIYFIADNNDQMQKFNATNSLATSLGFIASTILSFFLFKNLSFYWLITMNMITYLVSGILYYSLKVNKEATVFSAPTSTGDVENKQDKSNLAKSWMFILSGSLLIGIFLFPNTSGLSQYFNSFGNSEYKIDNWGFYFSIIFATFSLIGVVIVYFFQSKIKKSKPLFIAIIAVLGTLNFVWLFFINSEAKVNLISYVSIIALQQFTYSLFISIYYSTSYELFSKSHFHKQNGIAIVFRILLSSMISVLFTLISTKAGYLYTYLFYSLIVFICATGILVSSLTYKKRKDKIQSKHN</sequence>
<dbReference type="PANTHER" id="PTHR23513">
    <property type="entry name" value="INTEGRAL MEMBRANE EFFLUX PROTEIN-RELATED"/>
    <property type="match status" value="1"/>
</dbReference>
<keyword evidence="2" id="KW-1003">Cell membrane</keyword>
<evidence type="ECO:0000256" key="1">
    <source>
        <dbReference type="ARBA" id="ARBA00004651"/>
    </source>
</evidence>
<reference evidence="7 8" key="1">
    <citation type="submission" date="2013-04" db="EMBL/GenBank/DDBJ databases">
        <authorList>
            <person name="Lin L."/>
            <person name="Zeng Z."/>
            <person name="Xie J."/>
            <person name="Luo L."/>
            <person name="Yang Z."/>
            <person name="Liang W."/>
            <person name="Lin H."/>
            <person name="Dong C."/>
            <person name="Sun Y."/>
        </authorList>
    </citation>
    <scope>NUCLEOTIDE SEQUENCE [LARGE SCALE GENOMIC DNA]</scope>
    <source>
        <strain evidence="7 8">CQ-W70</strain>
    </source>
</reference>
<evidence type="ECO:0000313" key="8">
    <source>
        <dbReference type="Proteomes" id="UP000027182"/>
    </source>
</evidence>
<evidence type="ECO:0000256" key="2">
    <source>
        <dbReference type="ARBA" id="ARBA00022475"/>
    </source>
</evidence>
<proteinExistence type="predicted"/>
<dbReference type="AlphaFoldDB" id="A0A059Y0A8"/>
<feature type="transmembrane region" description="Helical" evidence="6">
    <location>
        <begin position="266"/>
        <end position="287"/>
    </location>
</feature>
<dbReference type="KEGG" id="mbq:K668_03595"/>
<evidence type="ECO:0000256" key="4">
    <source>
        <dbReference type="ARBA" id="ARBA00022989"/>
    </source>
</evidence>
<feature type="transmembrane region" description="Helical" evidence="6">
    <location>
        <begin position="391"/>
        <end position="415"/>
    </location>
</feature>
<dbReference type="Pfam" id="PF07690">
    <property type="entry name" value="MFS_1"/>
    <property type="match status" value="1"/>
</dbReference>
<evidence type="ECO:0000313" key="7">
    <source>
        <dbReference type="EMBL" id="AIA34289.1"/>
    </source>
</evidence>
<dbReference type="Proteomes" id="UP000027182">
    <property type="component" value="Chromosome"/>
</dbReference>
<dbReference type="RefSeq" id="WP_013955037.1">
    <property type="nucleotide sequence ID" value="NZ_CP005933.1"/>
</dbReference>
<feature type="transmembrane region" description="Helical" evidence="6">
    <location>
        <begin position="228"/>
        <end position="246"/>
    </location>
</feature>
<dbReference type="PANTHER" id="PTHR23513:SF6">
    <property type="entry name" value="MAJOR FACILITATOR SUPERFAMILY ASSOCIATED DOMAIN-CONTAINING PROTEIN"/>
    <property type="match status" value="1"/>
</dbReference>
<dbReference type="InterPro" id="IPR036259">
    <property type="entry name" value="MFS_trans_sf"/>
</dbReference>
<dbReference type="GO" id="GO:0005886">
    <property type="term" value="C:plasma membrane"/>
    <property type="evidence" value="ECO:0007669"/>
    <property type="project" value="UniProtKB-SubCell"/>
</dbReference>
<feature type="transmembrane region" description="Helical" evidence="6">
    <location>
        <begin position="367"/>
        <end position="385"/>
    </location>
</feature>
<dbReference type="EMBL" id="CP005933">
    <property type="protein sequence ID" value="AIA34289.1"/>
    <property type="molecule type" value="Genomic_DNA"/>
</dbReference>
<dbReference type="GO" id="GO:0022857">
    <property type="term" value="F:transmembrane transporter activity"/>
    <property type="evidence" value="ECO:0007669"/>
    <property type="project" value="InterPro"/>
</dbReference>
<keyword evidence="5 6" id="KW-0472">Membrane</keyword>
<feature type="transmembrane region" description="Helical" evidence="6">
    <location>
        <begin position="73"/>
        <end position="96"/>
    </location>
</feature>
<evidence type="ECO:0000256" key="6">
    <source>
        <dbReference type="SAM" id="Phobius"/>
    </source>
</evidence>
<protein>
    <recommendedName>
        <fullName evidence="9">MFS transporter</fullName>
    </recommendedName>
</protein>
<keyword evidence="3 6" id="KW-0812">Transmembrane</keyword>
<name>A0A059Y0A8_MYCBV</name>
<evidence type="ECO:0000256" key="3">
    <source>
        <dbReference type="ARBA" id="ARBA00022692"/>
    </source>
</evidence>
<dbReference type="Gene3D" id="1.20.1250.20">
    <property type="entry name" value="MFS general substrate transporter like domains"/>
    <property type="match status" value="1"/>
</dbReference>
<accession>A0A059Y0A8</accession>
<feature type="transmembrane region" description="Helical" evidence="6">
    <location>
        <begin position="40"/>
        <end position="61"/>
    </location>
</feature>
<dbReference type="SUPFAM" id="SSF103473">
    <property type="entry name" value="MFS general substrate transporter"/>
    <property type="match status" value="1"/>
</dbReference>
<feature type="transmembrane region" description="Helical" evidence="6">
    <location>
        <begin position="176"/>
        <end position="197"/>
    </location>
</feature>
<organism evidence="7 8">
    <name type="scientific">Mycoplasmopsis bovis CQ-W70</name>
    <dbReference type="NCBI Taxonomy" id="1316930"/>
    <lineage>
        <taxon>Bacteria</taxon>
        <taxon>Bacillati</taxon>
        <taxon>Mycoplasmatota</taxon>
        <taxon>Mycoplasmoidales</taxon>
        <taxon>Metamycoplasmataceae</taxon>
        <taxon>Mycoplasmopsis</taxon>
    </lineage>
</organism>
<evidence type="ECO:0000256" key="5">
    <source>
        <dbReference type="ARBA" id="ARBA00023136"/>
    </source>
</evidence>
<feature type="transmembrane region" description="Helical" evidence="6">
    <location>
        <begin position="151"/>
        <end position="170"/>
    </location>
</feature>
<dbReference type="PATRIC" id="fig|1316930.3.peg.734"/>
<comment type="subcellular location">
    <subcellularLocation>
        <location evidence="1">Cell membrane</location>
        <topology evidence="1">Multi-pass membrane protein</topology>
    </subcellularLocation>
</comment>
<gene>
    <name evidence="7" type="ORF">K668_03595</name>
</gene>
<evidence type="ECO:0008006" key="9">
    <source>
        <dbReference type="Google" id="ProtNLM"/>
    </source>
</evidence>